<dbReference type="InterPro" id="IPR046335">
    <property type="entry name" value="LacI/GalR-like_sensor"/>
</dbReference>
<dbReference type="Pfam" id="PF13377">
    <property type="entry name" value="Peripla_BP_3"/>
    <property type="match status" value="1"/>
</dbReference>
<dbReference type="Pfam" id="PF00356">
    <property type="entry name" value="LacI"/>
    <property type="match status" value="1"/>
</dbReference>
<evidence type="ECO:0000259" key="5">
    <source>
        <dbReference type="PROSITE" id="PS50932"/>
    </source>
</evidence>
<dbReference type="PANTHER" id="PTHR30146:SF155">
    <property type="entry name" value="ALANINE RACEMASE"/>
    <property type="match status" value="1"/>
</dbReference>
<reference evidence="7" key="1">
    <citation type="journal article" date="2019" name="Int. J. Syst. Evol. Microbiol.">
        <title>The Global Catalogue of Microorganisms (GCM) 10K type strain sequencing project: providing services to taxonomists for standard genome sequencing and annotation.</title>
        <authorList>
            <consortium name="The Broad Institute Genomics Platform"/>
            <consortium name="The Broad Institute Genome Sequencing Center for Infectious Disease"/>
            <person name="Wu L."/>
            <person name="Ma J."/>
        </authorList>
    </citation>
    <scope>NUCLEOTIDE SEQUENCE [LARGE SCALE GENOMIC DNA]</scope>
    <source>
        <strain evidence="7">CCM 8653</strain>
    </source>
</reference>
<dbReference type="SUPFAM" id="SSF47413">
    <property type="entry name" value="lambda repressor-like DNA-binding domains"/>
    <property type="match status" value="1"/>
</dbReference>
<protein>
    <submittedName>
        <fullName evidence="6">LacI family transcriptional regulator</fullName>
    </submittedName>
</protein>
<dbReference type="Gene3D" id="3.40.50.2300">
    <property type="match status" value="2"/>
</dbReference>
<dbReference type="PANTHER" id="PTHR30146">
    <property type="entry name" value="LACI-RELATED TRANSCRIPTIONAL REPRESSOR"/>
    <property type="match status" value="1"/>
</dbReference>
<dbReference type="InterPro" id="IPR000843">
    <property type="entry name" value="HTH_LacI"/>
</dbReference>
<dbReference type="Gene3D" id="1.10.260.40">
    <property type="entry name" value="lambda repressor-like DNA-binding domains"/>
    <property type="match status" value="1"/>
</dbReference>
<dbReference type="CDD" id="cd01392">
    <property type="entry name" value="HTH_LacI"/>
    <property type="match status" value="1"/>
</dbReference>
<keyword evidence="2" id="KW-0238">DNA-binding</keyword>
<comment type="caution">
    <text evidence="6">The sequence shown here is derived from an EMBL/GenBank/DDBJ whole genome shotgun (WGS) entry which is preliminary data.</text>
</comment>
<dbReference type="EMBL" id="BMDG01000015">
    <property type="protein sequence ID" value="GGI11513.1"/>
    <property type="molecule type" value="Genomic_DNA"/>
</dbReference>
<accession>A0ABQ2BD13</accession>
<evidence type="ECO:0000256" key="1">
    <source>
        <dbReference type="ARBA" id="ARBA00023015"/>
    </source>
</evidence>
<dbReference type="SMART" id="SM00354">
    <property type="entry name" value="HTH_LACI"/>
    <property type="match status" value="1"/>
</dbReference>
<dbReference type="SUPFAM" id="SSF53822">
    <property type="entry name" value="Periplasmic binding protein-like I"/>
    <property type="match status" value="1"/>
</dbReference>
<gene>
    <name evidence="6" type="ORF">GCM10007368_36570</name>
</gene>
<keyword evidence="1" id="KW-0805">Transcription regulation</keyword>
<feature type="domain" description="HTH lacI-type" evidence="5">
    <location>
        <begin position="8"/>
        <end position="62"/>
    </location>
</feature>
<evidence type="ECO:0000256" key="3">
    <source>
        <dbReference type="ARBA" id="ARBA00023163"/>
    </source>
</evidence>
<name>A0ABQ2BD13_9MICO</name>
<dbReference type="Proteomes" id="UP000632535">
    <property type="component" value="Unassembled WGS sequence"/>
</dbReference>
<evidence type="ECO:0000313" key="7">
    <source>
        <dbReference type="Proteomes" id="UP000632535"/>
    </source>
</evidence>
<evidence type="ECO:0000313" key="6">
    <source>
        <dbReference type="EMBL" id="GGI11513.1"/>
    </source>
</evidence>
<evidence type="ECO:0000256" key="4">
    <source>
        <dbReference type="SAM" id="MobiDB-lite"/>
    </source>
</evidence>
<keyword evidence="3" id="KW-0804">Transcription</keyword>
<dbReference type="InterPro" id="IPR010982">
    <property type="entry name" value="Lambda_DNA-bd_dom_sf"/>
</dbReference>
<organism evidence="6 7">
    <name type="scientific">Isoptericola cucumis</name>
    <dbReference type="NCBI Taxonomy" id="1776856"/>
    <lineage>
        <taxon>Bacteria</taxon>
        <taxon>Bacillati</taxon>
        <taxon>Actinomycetota</taxon>
        <taxon>Actinomycetes</taxon>
        <taxon>Micrococcales</taxon>
        <taxon>Promicromonosporaceae</taxon>
        <taxon>Isoptericola</taxon>
    </lineage>
</organism>
<dbReference type="RefSeq" id="WP_188525176.1">
    <property type="nucleotide sequence ID" value="NZ_BMDG01000015.1"/>
</dbReference>
<keyword evidence="7" id="KW-1185">Reference proteome</keyword>
<feature type="region of interest" description="Disordered" evidence="4">
    <location>
        <begin position="320"/>
        <end position="342"/>
    </location>
</feature>
<dbReference type="InterPro" id="IPR028082">
    <property type="entry name" value="Peripla_BP_I"/>
</dbReference>
<dbReference type="PROSITE" id="PS50932">
    <property type="entry name" value="HTH_LACI_2"/>
    <property type="match status" value="1"/>
</dbReference>
<sequence>MGTTGKRPILRDIAARVGVSETAASFALNGRPGISDETRRRVLEVVEEMGWRPSYAARVLSGARSRTIGMVLTRTAATADSDLFFMRLMTGMQSVLRRAQYGLLIQVAETPEEEVEVYRTWQAERRVDGVVLVDLRADDPRPRAVVDLDLPAVLAGGPDPDALVPSVSIDDTAAMTLVLDHVRELGHRRVAYVCGPQDLLHVQRRVEAFDEAVRHHRLQQGSVLGTDFTSRSAAAATRAVLDDPAPPTAIICDNEVLAVSVVATLRALGRSIPGDVAVISCEDTPVCTAMQPALTALHRDTPGFGADVAAHLLGRLDGEAPADSQEQTPELVVRGSTVPAPA</sequence>
<evidence type="ECO:0000256" key="2">
    <source>
        <dbReference type="ARBA" id="ARBA00023125"/>
    </source>
</evidence>
<proteinExistence type="predicted"/>